<feature type="transmembrane region" description="Helical" evidence="1">
    <location>
        <begin position="59"/>
        <end position="82"/>
    </location>
</feature>
<keyword evidence="3" id="KW-1185">Reference proteome</keyword>
<evidence type="ECO:0000313" key="2">
    <source>
        <dbReference type="EMBL" id="MEX1666739.1"/>
    </source>
</evidence>
<feature type="transmembrane region" description="Helical" evidence="1">
    <location>
        <begin position="131"/>
        <end position="154"/>
    </location>
</feature>
<keyword evidence="1" id="KW-1133">Transmembrane helix</keyword>
<feature type="transmembrane region" description="Helical" evidence="1">
    <location>
        <begin position="89"/>
        <end position="111"/>
    </location>
</feature>
<comment type="caution">
    <text evidence="2">The sequence shown here is derived from an EMBL/GenBank/DDBJ whole genome shotgun (WGS) entry which is preliminary data.</text>
</comment>
<feature type="transmembrane region" description="Helical" evidence="1">
    <location>
        <begin position="12"/>
        <end position="34"/>
    </location>
</feature>
<evidence type="ECO:0000313" key="3">
    <source>
        <dbReference type="Proteomes" id="UP001557484"/>
    </source>
</evidence>
<accession>A0ABV3TYP9</accession>
<organism evidence="2 3">
    <name type="scientific">Zhongshania arctica</name>
    <dbReference type="NCBI Taxonomy" id="3238302"/>
    <lineage>
        <taxon>Bacteria</taxon>
        <taxon>Pseudomonadati</taxon>
        <taxon>Pseudomonadota</taxon>
        <taxon>Gammaproteobacteria</taxon>
        <taxon>Cellvibrionales</taxon>
        <taxon>Spongiibacteraceae</taxon>
        <taxon>Zhongshania</taxon>
    </lineage>
</organism>
<evidence type="ECO:0000256" key="1">
    <source>
        <dbReference type="SAM" id="Phobius"/>
    </source>
</evidence>
<name>A0ABV3TYP9_9GAMM</name>
<sequence>MMKNIINTPLFVHGVLSLALGLLGGFVLLLQLFFNIPLDLLSQFFELQILGSSSAWRPLYAGLFFGGILVIVFGISLAALGLTPGQEGLISLGLVLALWGGVLFYMASIFFDGYQIKLDFISVGDGAVADVLIFIPGLFGMITLVSSVAAMLYFHLIDID</sequence>
<gene>
    <name evidence="2" type="ORF">AB4875_14685</name>
</gene>
<proteinExistence type="predicted"/>
<keyword evidence="1" id="KW-0812">Transmembrane</keyword>
<dbReference type="RefSeq" id="WP_368376809.1">
    <property type="nucleotide sequence ID" value="NZ_JBFRYB010000001.1"/>
</dbReference>
<dbReference type="EMBL" id="JBFRYB010000001">
    <property type="protein sequence ID" value="MEX1666739.1"/>
    <property type="molecule type" value="Genomic_DNA"/>
</dbReference>
<protein>
    <submittedName>
        <fullName evidence="2">Uncharacterized protein</fullName>
    </submittedName>
</protein>
<dbReference type="Pfam" id="PF26512">
    <property type="entry name" value="SOI"/>
    <property type="match status" value="1"/>
</dbReference>
<dbReference type="InterPro" id="IPR058965">
    <property type="entry name" value="SOI/HabA-like"/>
</dbReference>
<dbReference type="Proteomes" id="UP001557484">
    <property type="component" value="Unassembled WGS sequence"/>
</dbReference>
<keyword evidence="1" id="KW-0472">Membrane</keyword>
<reference evidence="2 3" key="1">
    <citation type="journal article" date="2011" name="Int. J. Syst. Evol. Microbiol.">
        <title>Zhongshania antarctica gen. nov., sp. nov. and Zhongshania guokunii sp. nov., gammaproteobacteria respectively isolated from coastal attached (fast) ice and surface seawater of the Antarctic.</title>
        <authorList>
            <person name="Li H.J."/>
            <person name="Zhang X.Y."/>
            <person name="Chen C.X."/>
            <person name="Zhang Y.J."/>
            <person name="Gao Z.M."/>
            <person name="Yu Y."/>
            <person name="Chen X.L."/>
            <person name="Chen B."/>
            <person name="Zhang Y.Z."/>
        </authorList>
    </citation>
    <scope>NUCLEOTIDE SEQUENCE [LARGE SCALE GENOMIC DNA]</scope>
    <source>
        <strain evidence="2 3">R06B22</strain>
    </source>
</reference>